<dbReference type="PANTHER" id="PTHR12802">
    <property type="entry name" value="SWI/SNF COMPLEX-RELATED"/>
    <property type="match status" value="1"/>
</dbReference>
<gene>
    <name evidence="9" type="ORF">CC80DRAFT_452527</name>
</gene>
<dbReference type="Pfam" id="PF16495">
    <property type="entry name" value="SWIRM-assoc_1"/>
    <property type="match status" value="1"/>
</dbReference>
<keyword evidence="1" id="KW-0805">Transcription regulation</keyword>
<feature type="region of interest" description="Disordered" evidence="5">
    <location>
        <begin position="521"/>
        <end position="541"/>
    </location>
</feature>
<keyword evidence="2" id="KW-0238">DNA-binding</keyword>
<evidence type="ECO:0000259" key="6">
    <source>
        <dbReference type="PROSITE" id="PS50090"/>
    </source>
</evidence>
<dbReference type="InterPro" id="IPR036388">
    <property type="entry name" value="WH-like_DNA-bd_sf"/>
</dbReference>
<feature type="compositionally biased region" description="Polar residues" evidence="5">
    <location>
        <begin position="22"/>
        <end position="31"/>
    </location>
</feature>
<dbReference type="InterPro" id="IPR001005">
    <property type="entry name" value="SANT/Myb"/>
</dbReference>
<keyword evidence="10" id="KW-1185">Reference proteome</keyword>
<dbReference type="SUPFAM" id="SSF46689">
    <property type="entry name" value="Homeodomain-like"/>
    <property type="match status" value="2"/>
</dbReference>
<dbReference type="Pfam" id="PF00249">
    <property type="entry name" value="Myb_DNA-binding"/>
    <property type="match status" value="1"/>
</dbReference>
<evidence type="ECO:0000256" key="1">
    <source>
        <dbReference type="ARBA" id="ARBA00023015"/>
    </source>
</evidence>
<feature type="domain" description="Myb-like" evidence="6">
    <location>
        <begin position="398"/>
        <end position="440"/>
    </location>
</feature>
<reference evidence="9" key="1">
    <citation type="journal article" date="2020" name="Stud. Mycol.">
        <title>101 Dothideomycetes genomes: a test case for predicting lifestyles and emergence of pathogens.</title>
        <authorList>
            <person name="Haridas S."/>
            <person name="Albert R."/>
            <person name="Binder M."/>
            <person name="Bloem J."/>
            <person name="Labutti K."/>
            <person name="Salamov A."/>
            <person name="Andreopoulos B."/>
            <person name="Baker S."/>
            <person name="Barry K."/>
            <person name="Bills G."/>
            <person name="Bluhm B."/>
            <person name="Cannon C."/>
            <person name="Castanera R."/>
            <person name="Culley D."/>
            <person name="Daum C."/>
            <person name="Ezra D."/>
            <person name="Gonzalez J."/>
            <person name="Henrissat B."/>
            <person name="Kuo A."/>
            <person name="Liang C."/>
            <person name="Lipzen A."/>
            <person name="Lutzoni F."/>
            <person name="Magnuson J."/>
            <person name="Mondo S."/>
            <person name="Nolan M."/>
            <person name="Ohm R."/>
            <person name="Pangilinan J."/>
            <person name="Park H.-J."/>
            <person name="Ramirez L."/>
            <person name="Alfaro M."/>
            <person name="Sun H."/>
            <person name="Tritt A."/>
            <person name="Yoshinaga Y."/>
            <person name="Zwiers L.-H."/>
            <person name="Turgeon B."/>
            <person name="Goodwin S."/>
            <person name="Spatafora J."/>
            <person name="Crous P."/>
            <person name="Grigoriev I."/>
        </authorList>
    </citation>
    <scope>NUCLEOTIDE SEQUENCE</scope>
    <source>
        <strain evidence="9">CBS 675.92</strain>
    </source>
</reference>
<evidence type="ECO:0000256" key="3">
    <source>
        <dbReference type="ARBA" id="ARBA00023163"/>
    </source>
</evidence>
<name>A0A6A5TJH9_9PLEO</name>
<dbReference type="GO" id="GO:0045893">
    <property type="term" value="P:positive regulation of DNA-templated transcription"/>
    <property type="evidence" value="ECO:0007669"/>
    <property type="project" value="TreeGrafter"/>
</dbReference>
<feature type="compositionally biased region" description="Basic and acidic residues" evidence="5">
    <location>
        <begin position="284"/>
        <end position="294"/>
    </location>
</feature>
<accession>A0A6A5TJH9</accession>
<dbReference type="Gene3D" id="1.10.10.10">
    <property type="entry name" value="Winged helix-like DNA-binding domain superfamily/Winged helix DNA-binding domain"/>
    <property type="match status" value="1"/>
</dbReference>
<feature type="domain" description="SANT" evidence="8">
    <location>
        <begin position="393"/>
        <end position="444"/>
    </location>
</feature>
<sequence>MADDATATATGASTQDLGGEGATQTQTNDQDVSMVEDPAIKEPSREPSTTTPAPVSDNPLDAPDGPRPEGEDADGQDDEEMGGVEDTKKEKDGAGADSEAQAQDQLQAGARSHLVAQTYATIIPSYAAWFDMRYIDHRERKALPEFFNGRNRSKTPAVYRDYRDFMINTYRLNPDEYLTVTACRRNLAGDVCAIMRVHAFLEQWGLINYQVDPQERPSNIGPPSTSHFRLTVDTPRGLQAFQPAPASKTTEGKPHAGTERAASSQPTAKADTKSMVGRNIYEANGKEVSAEPKDAGGNSEGAANGSSASVSMAKLEQQTRNPPRKVVCDSCGVDTSRIYFHNAKPEPSGQLNFVGGTKIEICPRCLADHHYSKSFQPEHFTKVEQKEYPGVLDAEEEWTDEEVLRLLEGLEVHDDDWNAVANMVETKTREQCVMKFLQLEIEDKYLESDVPRSNSGTPSVKFLRDLEYLAEGRMPIYHGDNPILSVVSFMAGLAPANVTGAAVAAQRSVQVMKQIMQEKIEKTGAASSDKGKEKEGDVKNEDAMDVDTADSTAVVSAGAEESNPLATLPFALSAARASALASHEERHVTRLVSGAVNLQLQKLQLKMTHFNDFEKLLSAERRDLQRRRQQLFTDRLNFQRRVRALEDATKKISSNLGGQGLPGALNPEDAVAALSEAIRAFGVSKGEEDVGVKRNSVDDGTQPIAEGAEGFGKVEV</sequence>
<keyword evidence="3" id="KW-0804">Transcription</keyword>
<evidence type="ECO:0000256" key="4">
    <source>
        <dbReference type="ARBA" id="ARBA00023242"/>
    </source>
</evidence>
<feature type="region of interest" description="Disordered" evidence="5">
    <location>
        <begin position="1"/>
        <end position="103"/>
    </location>
</feature>
<feature type="compositionally biased region" description="Acidic residues" evidence="5">
    <location>
        <begin position="71"/>
        <end position="83"/>
    </location>
</feature>
<evidence type="ECO:0000313" key="9">
    <source>
        <dbReference type="EMBL" id="KAF1952314.1"/>
    </source>
</evidence>
<dbReference type="OrthoDB" id="118550at2759"/>
<evidence type="ECO:0000313" key="10">
    <source>
        <dbReference type="Proteomes" id="UP000800035"/>
    </source>
</evidence>
<feature type="compositionally biased region" description="Basic and acidic residues" evidence="5">
    <location>
        <begin position="529"/>
        <end position="541"/>
    </location>
</feature>
<dbReference type="GO" id="GO:0042393">
    <property type="term" value="F:histone binding"/>
    <property type="evidence" value="ECO:0007669"/>
    <property type="project" value="TreeGrafter"/>
</dbReference>
<organism evidence="9 10">
    <name type="scientific">Byssothecium circinans</name>
    <dbReference type="NCBI Taxonomy" id="147558"/>
    <lineage>
        <taxon>Eukaryota</taxon>
        <taxon>Fungi</taxon>
        <taxon>Dikarya</taxon>
        <taxon>Ascomycota</taxon>
        <taxon>Pezizomycotina</taxon>
        <taxon>Dothideomycetes</taxon>
        <taxon>Pleosporomycetidae</taxon>
        <taxon>Pleosporales</taxon>
        <taxon>Massarineae</taxon>
        <taxon>Massarinaceae</taxon>
        <taxon>Byssothecium</taxon>
    </lineage>
</organism>
<dbReference type="InterPro" id="IPR009057">
    <property type="entry name" value="Homeodomain-like_sf"/>
</dbReference>
<proteinExistence type="predicted"/>
<evidence type="ECO:0000259" key="8">
    <source>
        <dbReference type="PROSITE" id="PS51293"/>
    </source>
</evidence>
<dbReference type="CDD" id="cd00167">
    <property type="entry name" value="SANT"/>
    <property type="match status" value="1"/>
</dbReference>
<dbReference type="Gene3D" id="1.10.10.60">
    <property type="entry name" value="Homeodomain-like"/>
    <property type="match status" value="1"/>
</dbReference>
<dbReference type="Pfam" id="PF04433">
    <property type="entry name" value="SWIRM"/>
    <property type="match status" value="1"/>
</dbReference>
<dbReference type="GO" id="GO:0006338">
    <property type="term" value="P:chromatin remodeling"/>
    <property type="evidence" value="ECO:0007669"/>
    <property type="project" value="UniProtKB-ARBA"/>
</dbReference>
<evidence type="ECO:0000259" key="7">
    <source>
        <dbReference type="PROSITE" id="PS50934"/>
    </source>
</evidence>
<protein>
    <submittedName>
        <fullName evidence="9">SWIRM-domain-containing protein</fullName>
    </submittedName>
</protein>
<evidence type="ECO:0000256" key="2">
    <source>
        <dbReference type="ARBA" id="ARBA00023125"/>
    </source>
</evidence>
<feature type="region of interest" description="Disordered" evidence="5">
    <location>
        <begin position="692"/>
        <end position="716"/>
    </location>
</feature>
<dbReference type="FunFam" id="1.10.10.10:FF:000020">
    <property type="entry name" value="SWI/SNF complex subunit SMARCC2 isoform c"/>
    <property type="match status" value="1"/>
</dbReference>
<dbReference type="GO" id="GO:0003677">
    <property type="term" value="F:DNA binding"/>
    <property type="evidence" value="ECO:0007669"/>
    <property type="project" value="UniProtKB-KW"/>
</dbReference>
<keyword evidence="4" id="KW-0539">Nucleus</keyword>
<dbReference type="SMART" id="SM00717">
    <property type="entry name" value="SANT"/>
    <property type="match status" value="1"/>
</dbReference>
<dbReference type="AlphaFoldDB" id="A0A6A5TJH9"/>
<dbReference type="InterPro" id="IPR007526">
    <property type="entry name" value="SWIRM"/>
</dbReference>
<dbReference type="FunFam" id="1.10.10.60:FF:000014">
    <property type="entry name" value="SWI/SNF complex subunit SMARCC2 isoform C"/>
    <property type="match status" value="1"/>
</dbReference>
<dbReference type="EMBL" id="ML977011">
    <property type="protein sequence ID" value="KAF1952314.1"/>
    <property type="molecule type" value="Genomic_DNA"/>
</dbReference>
<feature type="region of interest" description="Disordered" evidence="5">
    <location>
        <begin position="240"/>
        <end position="325"/>
    </location>
</feature>
<dbReference type="GO" id="GO:0016514">
    <property type="term" value="C:SWI/SNF complex"/>
    <property type="evidence" value="ECO:0007669"/>
    <property type="project" value="TreeGrafter"/>
</dbReference>
<dbReference type="InterPro" id="IPR017884">
    <property type="entry name" value="SANT_dom"/>
</dbReference>
<dbReference type="PROSITE" id="PS50934">
    <property type="entry name" value="SWIRM"/>
    <property type="match status" value="1"/>
</dbReference>
<feature type="compositionally biased region" description="Low complexity" evidence="5">
    <location>
        <begin position="1"/>
        <end position="16"/>
    </location>
</feature>
<dbReference type="PROSITE" id="PS51293">
    <property type="entry name" value="SANT"/>
    <property type="match status" value="1"/>
</dbReference>
<feature type="compositionally biased region" description="Low complexity" evidence="5">
    <location>
        <begin position="295"/>
        <end position="309"/>
    </location>
</feature>
<dbReference type="PANTHER" id="PTHR12802:SF41">
    <property type="entry name" value="BRAHMA ASSOCIATED PROTEIN 155 KDA"/>
    <property type="match status" value="1"/>
</dbReference>
<evidence type="ECO:0000256" key="5">
    <source>
        <dbReference type="SAM" id="MobiDB-lite"/>
    </source>
</evidence>
<dbReference type="PROSITE" id="PS50090">
    <property type="entry name" value="MYB_LIKE"/>
    <property type="match status" value="1"/>
</dbReference>
<feature type="compositionally biased region" description="Basic and acidic residues" evidence="5">
    <location>
        <begin position="85"/>
        <end position="94"/>
    </location>
</feature>
<dbReference type="InterPro" id="IPR032451">
    <property type="entry name" value="SMARCC_C"/>
</dbReference>
<feature type="domain" description="SWIRM" evidence="7">
    <location>
        <begin position="121"/>
        <end position="218"/>
    </location>
</feature>
<dbReference type="Proteomes" id="UP000800035">
    <property type="component" value="Unassembled WGS sequence"/>
</dbReference>